<dbReference type="EMBL" id="CAJZBQ010000057">
    <property type="protein sequence ID" value="CAG9333830.1"/>
    <property type="molecule type" value="Genomic_DNA"/>
</dbReference>
<keyword evidence="2 5" id="KW-0812">Transmembrane</keyword>
<organism evidence="6 7">
    <name type="scientific">Blepharisma stoltei</name>
    <dbReference type="NCBI Taxonomy" id="1481888"/>
    <lineage>
        <taxon>Eukaryota</taxon>
        <taxon>Sar</taxon>
        <taxon>Alveolata</taxon>
        <taxon>Ciliophora</taxon>
        <taxon>Postciliodesmatophora</taxon>
        <taxon>Heterotrichea</taxon>
        <taxon>Heterotrichida</taxon>
        <taxon>Blepharismidae</taxon>
        <taxon>Blepharisma</taxon>
    </lineage>
</organism>
<feature type="transmembrane region" description="Helical" evidence="5">
    <location>
        <begin position="237"/>
        <end position="259"/>
    </location>
</feature>
<gene>
    <name evidence="6" type="ORF">BSTOLATCC_MIC59643</name>
</gene>
<evidence type="ECO:0000313" key="6">
    <source>
        <dbReference type="EMBL" id="CAG9333830.1"/>
    </source>
</evidence>
<keyword evidence="4 5" id="KW-0472">Membrane</keyword>
<dbReference type="PANTHER" id="PTHR14255">
    <property type="entry name" value="CEREBLON"/>
    <property type="match status" value="1"/>
</dbReference>
<evidence type="ECO:0000256" key="4">
    <source>
        <dbReference type="ARBA" id="ARBA00023136"/>
    </source>
</evidence>
<protein>
    <recommendedName>
        <fullName evidence="8">Membrane transporter protein</fullName>
    </recommendedName>
</protein>
<dbReference type="GO" id="GO:0016020">
    <property type="term" value="C:membrane"/>
    <property type="evidence" value="ECO:0007669"/>
    <property type="project" value="UniProtKB-SubCell"/>
</dbReference>
<sequence length="279" mass="30923">MIEDMDPMKIDNGNAEDSNYIICAVPELAKSQEINVELQKIIDREKGIVLWGPVVALVAIFGWVVLASFIKGDKNVKSILGFSMCSDSYWGFLIAGYFLSMLIINILTGIYLVKRYQKFARLNYDFDEFDMKWDYQKVIKFSINAIISGFLAGLLGIGSGLIVGPVMLSFGIRPEVSAANSSIVIFLTSSISMILYIMANLVDIYYALWFGGVALLGAAVGILLIKKIVIRKKRASILVLILAAVLLISLILIPTYGIMNIIDQNDKGNFQLGFKDYCN</sequence>
<accession>A0AAU9K1Y5</accession>
<feature type="transmembrane region" description="Helical" evidence="5">
    <location>
        <begin position="204"/>
        <end position="225"/>
    </location>
</feature>
<evidence type="ECO:0000256" key="5">
    <source>
        <dbReference type="SAM" id="Phobius"/>
    </source>
</evidence>
<feature type="transmembrane region" description="Helical" evidence="5">
    <location>
        <begin position="48"/>
        <end position="70"/>
    </location>
</feature>
<evidence type="ECO:0000256" key="3">
    <source>
        <dbReference type="ARBA" id="ARBA00022989"/>
    </source>
</evidence>
<proteinExistence type="predicted"/>
<reference evidence="6" key="1">
    <citation type="submission" date="2021-09" db="EMBL/GenBank/DDBJ databases">
        <authorList>
            <consortium name="AG Swart"/>
            <person name="Singh M."/>
            <person name="Singh A."/>
            <person name="Seah K."/>
            <person name="Emmerich C."/>
        </authorList>
    </citation>
    <scope>NUCLEOTIDE SEQUENCE</scope>
    <source>
        <strain evidence="6">ATCC30299</strain>
    </source>
</reference>
<feature type="transmembrane region" description="Helical" evidence="5">
    <location>
        <begin position="141"/>
        <end position="164"/>
    </location>
</feature>
<dbReference type="Pfam" id="PF01925">
    <property type="entry name" value="TauE"/>
    <property type="match status" value="1"/>
</dbReference>
<dbReference type="Proteomes" id="UP001162131">
    <property type="component" value="Unassembled WGS sequence"/>
</dbReference>
<dbReference type="GO" id="GO:0031464">
    <property type="term" value="C:Cul4A-RING E3 ubiquitin ligase complex"/>
    <property type="evidence" value="ECO:0007669"/>
    <property type="project" value="TreeGrafter"/>
</dbReference>
<dbReference type="InterPro" id="IPR002781">
    <property type="entry name" value="TM_pro_TauE-like"/>
</dbReference>
<evidence type="ECO:0000313" key="7">
    <source>
        <dbReference type="Proteomes" id="UP001162131"/>
    </source>
</evidence>
<feature type="transmembrane region" description="Helical" evidence="5">
    <location>
        <begin position="90"/>
        <end position="113"/>
    </location>
</feature>
<evidence type="ECO:0000256" key="1">
    <source>
        <dbReference type="ARBA" id="ARBA00004141"/>
    </source>
</evidence>
<dbReference type="AlphaFoldDB" id="A0AAU9K1Y5"/>
<dbReference type="PANTHER" id="PTHR14255:SF3">
    <property type="entry name" value="SULFITE EXPORTER TAUE_SAFE FAMILY PROTEIN 5-RELATED"/>
    <property type="match status" value="1"/>
</dbReference>
<keyword evidence="3 5" id="KW-1133">Transmembrane helix</keyword>
<name>A0AAU9K1Y5_9CILI</name>
<comment type="caution">
    <text evidence="6">The sequence shown here is derived from an EMBL/GenBank/DDBJ whole genome shotgun (WGS) entry which is preliminary data.</text>
</comment>
<evidence type="ECO:0000256" key="2">
    <source>
        <dbReference type="ARBA" id="ARBA00022692"/>
    </source>
</evidence>
<dbReference type="GO" id="GO:0016567">
    <property type="term" value="P:protein ubiquitination"/>
    <property type="evidence" value="ECO:0007669"/>
    <property type="project" value="TreeGrafter"/>
</dbReference>
<comment type="subcellular location">
    <subcellularLocation>
        <location evidence="1">Membrane</location>
        <topology evidence="1">Multi-pass membrane protein</topology>
    </subcellularLocation>
</comment>
<evidence type="ECO:0008006" key="8">
    <source>
        <dbReference type="Google" id="ProtNLM"/>
    </source>
</evidence>
<keyword evidence="7" id="KW-1185">Reference proteome</keyword>